<evidence type="ECO:0000313" key="2">
    <source>
        <dbReference type="Proteomes" id="UP000290287"/>
    </source>
</evidence>
<reference evidence="1 2" key="1">
    <citation type="submission" date="2017-10" db="EMBL/GenBank/DDBJ databases">
        <title>Nyctiphanis sp. nov., isolated from the stomach of the euphausiid Nyctiphanes simplex (Hansen, 1911) in the Gulf of California.</title>
        <authorList>
            <person name="Gomez-Gil B."/>
            <person name="Aguilar-Mendez M."/>
            <person name="Lopez-Cortes A."/>
            <person name="Gomez-Gutierrez J."/>
            <person name="Roque A."/>
            <person name="Lang E."/>
            <person name="Gonzalez-Castillo A."/>
        </authorList>
    </citation>
    <scope>NUCLEOTIDE SEQUENCE [LARGE SCALE GENOMIC DNA]</scope>
    <source>
        <strain evidence="1 2">CAIM 600</strain>
    </source>
</reference>
<organism evidence="1 2">
    <name type="scientific">Veronia nyctiphanis</name>
    <dbReference type="NCBI Taxonomy" id="1278244"/>
    <lineage>
        <taxon>Bacteria</taxon>
        <taxon>Pseudomonadati</taxon>
        <taxon>Pseudomonadota</taxon>
        <taxon>Gammaproteobacteria</taxon>
        <taxon>Vibrionales</taxon>
        <taxon>Vibrionaceae</taxon>
        <taxon>Veronia</taxon>
    </lineage>
</organism>
<protein>
    <submittedName>
        <fullName evidence="1">Uncharacterized protein</fullName>
    </submittedName>
</protein>
<comment type="caution">
    <text evidence="1">The sequence shown here is derived from an EMBL/GenBank/DDBJ whole genome shotgun (WGS) entry which is preliminary data.</text>
</comment>
<dbReference type="EMBL" id="PEIB01000004">
    <property type="protein sequence ID" value="RXJ74064.1"/>
    <property type="molecule type" value="Genomic_DNA"/>
</dbReference>
<dbReference type="Proteomes" id="UP000290287">
    <property type="component" value="Unassembled WGS sequence"/>
</dbReference>
<dbReference type="AlphaFoldDB" id="A0A4Q0YV29"/>
<sequence>MVCDCPEICIEGSLSKLIHSPLPPNVRIVTQNNLNSREQAKVRQFRIDGYIKTHFWSPPIEREQDAWSCTDKSSEEKSISWVAFYNDEILLTSDSSLIDGEFWLSWGWHNENLVSAELLTQVWKHVLRLQLTECKALGGKLIGEFDSTDRFAQFKRKLLVEKAPDRWNILQQK</sequence>
<keyword evidence="2" id="KW-1185">Reference proteome</keyword>
<proteinExistence type="predicted"/>
<accession>A0A4Q0YV29</accession>
<gene>
    <name evidence="1" type="ORF">CS022_05330</name>
</gene>
<name>A0A4Q0YV29_9GAMM</name>
<evidence type="ECO:0000313" key="1">
    <source>
        <dbReference type="EMBL" id="RXJ74064.1"/>
    </source>
</evidence>